<feature type="transmembrane region" description="Helical" evidence="5">
    <location>
        <begin position="431"/>
        <end position="448"/>
    </location>
</feature>
<feature type="transmembrane region" description="Helical" evidence="5">
    <location>
        <begin position="58"/>
        <end position="77"/>
    </location>
</feature>
<dbReference type="InterPro" id="IPR007263">
    <property type="entry name" value="DCC1-like"/>
</dbReference>
<evidence type="ECO:0000256" key="5">
    <source>
        <dbReference type="SAM" id="Phobius"/>
    </source>
</evidence>
<evidence type="ECO:0000256" key="2">
    <source>
        <dbReference type="ARBA" id="ARBA00022692"/>
    </source>
</evidence>
<keyword evidence="8" id="KW-1185">Reference proteome</keyword>
<feature type="transmembrane region" description="Helical" evidence="5">
    <location>
        <begin position="206"/>
        <end position="227"/>
    </location>
</feature>
<gene>
    <name evidence="7" type="ORF">SAMN05421540_11020</name>
</gene>
<dbReference type="STRING" id="908615.SAMN05421540_11020"/>
<name>A0A1H4D9U8_9FLAO</name>
<protein>
    <submittedName>
        <fullName evidence="7">Predicted thiol-disulfide oxidoreductase YuxK, DCC family</fullName>
    </submittedName>
</protein>
<evidence type="ECO:0000256" key="1">
    <source>
        <dbReference type="ARBA" id="ARBA00004127"/>
    </source>
</evidence>
<feature type="transmembrane region" description="Helical" evidence="5">
    <location>
        <begin position="233"/>
        <end position="266"/>
    </location>
</feature>
<dbReference type="AlphaFoldDB" id="A0A1H4D9U8"/>
<dbReference type="EMBL" id="FNQF01000010">
    <property type="protein sequence ID" value="SEA69072.1"/>
    <property type="molecule type" value="Genomic_DNA"/>
</dbReference>
<feature type="transmembrane region" description="Helical" evidence="5">
    <location>
        <begin position="84"/>
        <end position="100"/>
    </location>
</feature>
<keyword evidence="3 5" id="KW-1133">Transmembrane helix</keyword>
<dbReference type="SMART" id="SM00752">
    <property type="entry name" value="HTTM"/>
    <property type="match status" value="1"/>
</dbReference>
<feature type="domain" description="HTTM-like" evidence="6">
    <location>
        <begin position="12"/>
        <end position="271"/>
    </location>
</feature>
<evidence type="ECO:0000313" key="7">
    <source>
        <dbReference type="EMBL" id="SEA69072.1"/>
    </source>
</evidence>
<dbReference type="Pfam" id="PF04134">
    <property type="entry name" value="DCC1-like"/>
    <property type="match status" value="1"/>
</dbReference>
<evidence type="ECO:0000256" key="4">
    <source>
        <dbReference type="ARBA" id="ARBA00023136"/>
    </source>
</evidence>
<dbReference type="InterPro" id="IPR011020">
    <property type="entry name" value="HTTM-like"/>
</dbReference>
<proteinExistence type="predicted"/>
<keyword evidence="2 5" id="KW-0812">Transmembrane</keyword>
<feature type="transmembrane region" description="Helical" evidence="5">
    <location>
        <begin position="146"/>
        <end position="166"/>
    </location>
</feature>
<dbReference type="Proteomes" id="UP000198820">
    <property type="component" value="Unassembled WGS sequence"/>
</dbReference>
<evidence type="ECO:0000256" key="3">
    <source>
        <dbReference type="ARBA" id="ARBA00022989"/>
    </source>
</evidence>
<accession>A0A1H4D9U8</accession>
<dbReference type="InterPro" id="IPR052964">
    <property type="entry name" value="Sporulation_signal_mat"/>
</dbReference>
<dbReference type="GO" id="GO:0012505">
    <property type="term" value="C:endomembrane system"/>
    <property type="evidence" value="ECO:0007669"/>
    <property type="project" value="UniProtKB-SubCell"/>
</dbReference>
<evidence type="ECO:0000313" key="8">
    <source>
        <dbReference type="Proteomes" id="UP000198820"/>
    </source>
</evidence>
<comment type="subcellular location">
    <subcellularLocation>
        <location evidence="1">Endomembrane system</location>
        <topology evidence="1">Multi-pass membrane protein</topology>
    </subcellularLocation>
</comment>
<dbReference type="RefSeq" id="WP_093245252.1">
    <property type="nucleotide sequence ID" value="NZ_FNQF01000010.1"/>
</dbReference>
<evidence type="ECO:0000259" key="6">
    <source>
        <dbReference type="SMART" id="SM00752"/>
    </source>
</evidence>
<reference evidence="7 8" key="1">
    <citation type="submission" date="2016-10" db="EMBL/GenBank/DDBJ databases">
        <authorList>
            <person name="de Groot N.N."/>
        </authorList>
    </citation>
    <scope>NUCLEOTIDE SEQUENCE [LARGE SCALE GENOMIC DNA]</scope>
    <source>
        <strain evidence="7 8">DSM 23581</strain>
    </source>
</reference>
<feature type="transmembrane region" description="Helical" evidence="5">
    <location>
        <begin position="21"/>
        <end position="38"/>
    </location>
</feature>
<feature type="transmembrane region" description="Helical" evidence="5">
    <location>
        <begin position="363"/>
        <end position="381"/>
    </location>
</feature>
<organism evidence="7 8">
    <name type="scientific">Psychroflexus halocasei</name>
    <dbReference type="NCBI Taxonomy" id="908615"/>
    <lineage>
        <taxon>Bacteria</taxon>
        <taxon>Pseudomonadati</taxon>
        <taxon>Bacteroidota</taxon>
        <taxon>Flavobacteriia</taxon>
        <taxon>Flavobacteriales</taxon>
        <taxon>Flavobacteriaceae</taxon>
        <taxon>Psychroflexus</taxon>
    </lineage>
</organism>
<dbReference type="GO" id="GO:0015035">
    <property type="term" value="F:protein-disulfide reductase activity"/>
    <property type="evidence" value="ECO:0007669"/>
    <property type="project" value="InterPro"/>
</dbReference>
<sequence>MGIFKSLKRAYLKKIDGIGLAIFRIVFSLVFLGEVLQLNYFQHLVFDKIPYVSPGEIAMWPIFFFWIIAIIFVIFGLFTRIATIVNYILTVIVLGTISSFEYHMFYTYLIVYFLFMFLPISRNLSLDRLRIKLKYSNTKFRYNPPTKVSVINYYLIIIFALGFVYFDSVFFKLTSDLWMNGLGLWFPASMPQANFFNISPLLNLKYLVIGLGYLTFVFEAIFLFVFWRKNWRLPVSIIGVGLHIGILICFPIPFFAIGVTGVYLLLIPVSFWRKLFVKKSTKKLVKFYYDAECPLCNRTRIILEHFDTHQNISFLTVQGNAAQENALESIGEETLLRDIHSVDQNGKVYQGVDTYIRVLKTIWYLKPLAWFIAFPGIYHIGKKTYNYVALNRNTERCTEETCGYEIPSLPPKESEMKILTNFTLQDLKIRTLYVGLVILCLLQLAVTYNSPLMINFRKSVGINDNSAVKATVYTAKIMHNSFSKPFFGITHHGVFMDSHFGGYNHSIAVLYKNNNKTVWLPIFDQDGTPGDYLFGSNWVKWTFRSNSPVINQKKLENSIRDFTAFWAKKNKISLENATFEIKVKKNRVPKQWEEDFLNKQLEQPWLDGGKVEWKNKEYYPNIKDIEKI</sequence>
<keyword evidence="4 5" id="KW-0472">Membrane</keyword>
<dbReference type="PANTHER" id="PTHR39535:SF2">
    <property type="entry name" value="HTTM DOMAIN-CONTAINING PROTEIN"/>
    <property type="match status" value="1"/>
</dbReference>
<dbReference type="PANTHER" id="PTHR39535">
    <property type="entry name" value="SPORULATION-DELAYING PROTEIN SDPB"/>
    <property type="match status" value="1"/>
</dbReference>
<feature type="transmembrane region" description="Helical" evidence="5">
    <location>
        <begin position="106"/>
        <end position="125"/>
    </location>
</feature>